<dbReference type="OrthoDB" id="40953at2759"/>
<keyword evidence="4" id="KW-1185">Reference proteome</keyword>
<dbReference type="InterPro" id="IPR035766">
    <property type="entry name" value="SPRYD7"/>
</dbReference>
<dbReference type="VEuPathDB" id="VectorBase:LDEU006673"/>
<dbReference type="Pfam" id="PF00622">
    <property type="entry name" value="SPRY"/>
    <property type="match status" value="1"/>
</dbReference>
<evidence type="ECO:0000256" key="1">
    <source>
        <dbReference type="ARBA" id="ARBA00021772"/>
    </source>
</evidence>
<dbReference type="SUPFAM" id="SSF49899">
    <property type="entry name" value="Concanavalin A-like lectins/glucanases"/>
    <property type="match status" value="1"/>
</dbReference>
<comment type="caution">
    <text evidence="3">The sequence shown here is derived from an EMBL/GenBank/DDBJ whole genome shotgun (WGS) entry which is preliminary data.</text>
</comment>
<dbReference type="EMBL" id="NCKV01003782">
    <property type="protein sequence ID" value="RWS25368.1"/>
    <property type="molecule type" value="Genomic_DNA"/>
</dbReference>
<dbReference type="InterPro" id="IPR013320">
    <property type="entry name" value="ConA-like_dom_sf"/>
</dbReference>
<gene>
    <name evidence="3" type="ORF">B4U80_04799</name>
</gene>
<dbReference type="SMART" id="SM00449">
    <property type="entry name" value="SPRY"/>
    <property type="match status" value="1"/>
</dbReference>
<dbReference type="CDD" id="cd12880">
    <property type="entry name" value="SPRYD7"/>
    <property type="match status" value="1"/>
</dbReference>
<dbReference type="PANTHER" id="PTHR20951">
    <property type="entry name" value="C13ORF1 PROTEIN-RELATED"/>
    <property type="match status" value="1"/>
</dbReference>
<reference evidence="3 4" key="1">
    <citation type="journal article" date="2018" name="Gigascience">
        <title>Genomes of trombidid mites reveal novel predicted allergens and laterally-transferred genes associated with secondary metabolism.</title>
        <authorList>
            <person name="Dong X."/>
            <person name="Chaisiri K."/>
            <person name="Xia D."/>
            <person name="Armstrong S.D."/>
            <person name="Fang Y."/>
            <person name="Donnelly M.J."/>
            <person name="Kadowaki T."/>
            <person name="McGarry J.W."/>
            <person name="Darby A.C."/>
            <person name="Makepeace B.L."/>
        </authorList>
    </citation>
    <scope>NUCLEOTIDE SEQUENCE [LARGE SCALE GENOMIC DNA]</scope>
    <source>
        <strain evidence="3">UoL-UT</strain>
    </source>
</reference>
<dbReference type="Proteomes" id="UP000288716">
    <property type="component" value="Unassembled WGS sequence"/>
</dbReference>
<accession>A0A443SCU7</accession>
<feature type="domain" description="B30.2/SPRY" evidence="2">
    <location>
        <begin position="1"/>
        <end position="183"/>
    </location>
</feature>
<dbReference type="PANTHER" id="PTHR20951:SF2">
    <property type="entry name" value="SPRY DOMAIN-CONTAINING PROTEIN 7"/>
    <property type="match status" value="1"/>
</dbReference>
<dbReference type="AlphaFoldDB" id="A0A443SCU7"/>
<dbReference type="Gene3D" id="2.60.120.920">
    <property type="match status" value="1"/>
</dbReference>
<organism evidence="3 4">
    <name type="scientific">Leptotrombidium deliense</name>
    <dbReference type="NCBI Taxonomy" id="299467"/>
    <lineage>
        <taxon>Eukaryota</taxon>
        <taxon>Metazoa</taxon>
        <taxon>Ecdysozoa</taxon>
        <taxon>Arthropoda</taxon>
        <taxon>Chelicerata</taxon>
        <taxon>Arachnida</taxon>
        <taxon>Acari</taxon>
        <taxon>Acariformes</taxon>
        <taxon>Trombidiformes</taxon>
        <taxon>Prostigmata</taxon>
        <taxon>Anystina</taxon>
        <taxon>Parasitengona</taxon>
        <taxon>Trombiculoidea</taxon>
        <taxon>Trombiculidae</taxon>
        <taxon>Leptotrombidium</taxon>
    </lineage>
</organism>
<dbReference type="PROSITE" id="PS50188">
    <property type="entry name" value="B302_SPRY"/>
    <property type="match status" value="1"/>
</dbReference>
<name>A0A443SCU7_9ACAR</name>
<proteinExistence type="predicted"/>
<dbReference type="InterPro" id="IPR003877">
    <property type="entry name" value="SPRY_dom"/>
</dbReference>
<dbReference type="InterPro" id="IPR043136">
    <property type="entry name" value="B30.2/SPRY_sf"/>
</dbReference>
<evidence type="ECO:0000313" key="3">
    <source>
        <dbReference type="EMBL" id="RWS25368.1"/>
    </source>
</evidence>
<sequence>MDCLHCVRTCFGFTRGPNYKLNLVKEQLISNVVLDTSNMGNDVVIVKNGHRICGTGAALASAPIVQNKAYFEVKIQQTGIWGLGLATSDVNVSRVPLGNDTESWVLRNDGTICHNNEAVFRLRETPMEGDIIGVTFDHIDLKFLLNNNIVEYSVTGIRGSELYPVLYVDEGAILDVSFASFQYSPPPGFDRILLEKSLL</sequence>
<evidence type="ECO:0000259" key="2">
    <source>
        <dbReference type="PROSITE" id="PS50188"/>
    </source>
</evidence>
<protein>
    <recommendedName>
        <fullName evidence="1">SPRY domain-containing protein 7</fullName>
    </recommendedName>
</protein>
<evidence type="ECO:0000313" key="4">
    <source>
        <dbReference type="Proteomes" id="UP000288716"/>
    </source>
</evidence>
<dbReference type="InterPro" id="IPR001870">
    <property type="entry name" value="B30.2/SPRY"/>
</dbReference>